<comment type="subcellular location">
    <subcellularLocation>
        <location evidence="1">Endomembrane system</location>
    </subcellularLocation>
</comment>
<proteinExistence type="predicted"/>
<dbReference type="PANTHER" id="PTHR13806">
    <property type="entry name" value="FLOTILLIN-RELATED"/>
    <property type="match status" value="1"/>
</dbReference>
<sequence length="731" mass="81977">MDLAFVMPFLTIIGCVILVILGLFGLFKAFYIKVPQGTALIVNDMTSQPKVHFTGALVYPVIYKKEFMRISLLTLEVDRRGKDGLICQDNLRADITVAFYLRVNETTEDVLKVAKAIGVDRASDHQAVSTLFSAKFSEALKTVGKQFELSKLFEDRQNFRDRIVDVIGKDLNGYALEDVAIDYLEQTPKSALDPNNIFDSEGIRKITEITAIHNIETNQKERDQELAIQKKNVETREASLALERQQADAEARQQREIDNIRARESSETLRVQEEERLKAEQARIQTQQEIEIREENRMREVEVAQQNRTRAVAIEQERVNRARELEIVAREREVELQRIEKEKALEEERKNISNVIRERVAVEKTVAQEEERIKEVREVSEAERMRQVTVINAQAEAEESLVRQVKKAEADESSAKHKAEEISTMAKAELEASVKQAEAKKRLAEGIEAEHAALGLAEARVRQATAEAEEKEGLVQANITAEQLLAQARGLKEKGLSEAQVMEAKAQAQQQQGFAEAKILEEKLAAQARGEEQQANAKEKLGLADAKILEEKLAAQARGEGQLGSAQAEVIRQRLKAEADGLTDKFKSMDHLSDTARAHEEFRMRLEKQFEQAMASIEANKEIAREQADVLAAALSKTNIEIVGGDGNFFNTFSKALSLGKAVDGFMDKSSFAKENVEKLINRTQQDKNLDVASLLKNPEVQELINGFMATKGAGQLIKEVTAKSDTPKED</sequence>
<keyword evidence="3" id="KW-0472">Membrane</keyword>
<feature type="transmembrane region" description="Helical" evidence="3">
    <location>
        <begin position="6"/>
        <end position="27"/>
    </location>
</feature>
<dbReference type="PANTHER" id="PTHR13806:SF31">
    <property type="entry name" value="FLOTILLIN-LIKE PROTEIN 1-RELATED"/>
    <property type="match status" value="1"/>
</dbReference>
<dbReference type="GO" id="GO:0005886">
    <property type="term" value="C:plasma membrane"/>
    <property type="evidence" value="ECO:0007669"/>
    <property type="project" value="TreeGrafter"/>
</dbReference>
<dbReference type="Proteomes" id="UP001171165">
    <property type="component" value="Unassembled WGS sequence"/>
</dbReference>
<comment type="caution">
    <text evidence="4">The sequence shown here is derived from an EMBL/GenBank/DDBJ whole genome shotgun (WGS) entry which is preliminary data.</text>
</comment>
<dbReference type="AlphaFoldDB" id="A0AAN4C9K1"/>
<dbReference type="EMBL" id="ABKSPD020000009">
    <property type="protein sequence ID" value="EKW9776736.1"/>
    <property type="molecule type" value="Genomic_DNA"/>
</dbReference>
<dbReference type="KEGG" id="pvl:AOB99_14410"/>
<dbReference type="InterPro" id="IPR027705">
    <property type="entry name" value="Flotillin_fam"/>
</dbReference>
<keyword evidence="3" id="KW-0812">Transmembrane</keyword>
<evidence type="ECO:0008006" key="6">
    <source>
        <dbReference type="Google" id="ProtNLM"/>
    </source>
</evidence>
<feature type="coiled-coil region" evidence="2">
    <location>
        <begin position="322"/>
        <end position="386"/>
    </location>
</feature>
<evidence type="ECO:0000256" key="3">
    <source>
        <dbReference type="SAM" id="Phobius"/>
    </source>
</evidence>
<evidence type="ECO:0000256" key="1">
    <source>
        <dbReference type="ARBA" id="ARBA00004308"/>
    </source>
</evidence>
<keyword evidence="2" id="KW-0175">Coiled coil</keyword>
<organism evidence="4 5">
    <name type="scientific">Proteus mirabilis</name>
    <dbReference type="NCBI Taxonomy" id="584"/>
    <lineage>
        <taxon>Bacteria</taxon>
        <taxon>Pseudomonadati</taxon>
        <taxon>Pseudomonadota</taxon>
        <taxon>Gammaproteobacteria</taxon>
        <taxon>Enterobacterales</taxon>
        <taxon>Morganellaceae</taxon>
        <taxon>Proteus</taxon>
    </lineage>
</organism>
<evidence type="ECO:0000256" key="2">
    <source>
        <dbReference type="SAM" id="Coils"/>
    </source>
</evidence>
<gene>
    <name evidence="4" type="ORF">PW210_002576</name>
</gene>
<keyword evidence="3" id="KW-1133">Transmembrane helix</keyword>
<protein>
    <recommendedName>
        <fullName evidence="6">Flotillin family protein</fullName>
    </recommendedName>
</protein>
<dbReference type="SUPFAM" id="SSF117892">
    <property type="entry name" value="Band 7/SPFH domain"/>
    <property type="match status" value="1"/>
</dbReference>
<name>A0AAN4C9K1_PROMI</name>
<reference evidence="4" key="1">
    <citation type="submission" date="2023-06" db="EMBL/GenBank/DDBJ databases">
        <authorList>
            <consortium name="Clinical and Environmental Microbiology Branch: Whole genome sequencing antimicrobial resistance pathogens in the healthcare setting"/>
        </authorList>
    </citation>
    <scope>NUCLEOTIDE SEQUENCE</scope>
    <source>
        <strain evidence="4">Microbial</strain>
    </source>
</reference>
<dbReference type="GO" id="GO:0012505">
    <property type="term" value="C:endomembrane system"/>
    <property type="evidence" value="ECO:0007669"/>
    <property type="project" value="UniProtKB-SubCell"/>
</dbReference>
<accession>A0AAN4C9K1</accession>
<evidence type="ECO:0000313" key="5">
    <source>
        <dbReference type="Proteomes" id="UP001171165"/>
    </source>
</evidence>
<dbReference type="InterPro" id="IPR036013">
    <property type="entry name" value="Band_7/SPFH_dom_sf"/>
</dbReference>
<dbReference type="RefSeq" id="WP_004250158.1">
    <property type="nucleotide sequence ID" value="NZ_BRSY01000004.1"/>
</dbReference>
<evidence type="ECO:0000313" key="4">
    <source>
        <dbReference type="EMBL" id="EKW9776736.1"/>
    </source>
</evidence>